<evidence type="ECO:0000256" key="1">
    <source>
        <dbReference type="ARBA" id="ARBA00023002"/>
    </source>
</evidence>
<dbReference type="STRING" id="880072.Desac_0823"/>
<accession>F2NGT1</accession>
<name>F2NGT1_DESAR</name>
<gene>
    <name evidence="3" type="ordered locus">Desac_0823</name>
</gene>
<feature type="domain" description="Cysteine-rich" evidence="2">
    <location>
        <begin position="7"/>
        <end position="89"/>
    </location>
</feature>
<protein>
    <submittedName>
        <fullName evidence="3">CoB--CoM heterodisulfide reductase</fullName>
        <ecNumber evidence="3">1.8.98.1</ecNumber>
    </submittedName>
</protein>
<dbReference type="EMBL" id="CP002629">
    <property type="protein sequence ID" value="AEB08702.1"/>
    <property type="molecule type" value="Genomic_DNA"/>
</dbReference>
<dbReference type="KEGG" id="dao:Desac_0823"/>
<reference evidence="4" key="2">
    <citation type="submission" date="2011-03" db="EMBL/GenBank/DDBJ databases">
        <title>The complete genome of Desulfobacca acetoxidans DSM 11109.</title>
        <authorList>
            <consortium name="US DOE Joint Genome Institute (JGI-PGF)"/>
            <person name="Lucas S."/>
            <person name="Copeland A."/>
            <person name="Lapidus A."/>
            <person name="Bruce D."/>
            <person name="Goodwin L."/>
            <person name="Pitluck S."/>
            <person name="Peters L."/>
            <person name="Kyrpides N."/>
            <person name="Mavromatis K."/>
            <person name="Ivanova N."/>
            <person name="Ovchinnikova G."/>
            <person name="Teshima H."/>
            <person name="Detter J.C."/>
            <person name="Han C."/>
            <person name="Land M."/>
            <person name="Hauser L."/>
            <person name="Markowitz V."/>
            <person name="Cheng J.-F."/>
            <person name="Hugenholtz P."/>
            <person name="Woyke T."/>
            <person name="Wu D."/>
            <person name="Spring S."/>
            <person name="Schueler E."/>
            <person name="Brambilla E."/>
            <person name="Klenk H.-P."/>
            <person name="Eisen J.A."/>
        </authorList>
    </citation>
    <scope>NUCLEOTIDE SEQUENCE [LARGE SCALE GENOMIC DNA]</scope>
    <source>
        <strain evidence="4">ATCC 700848 / DSM 11109 / ASRB2</strain>
    </source>
</reference>
<dbReference type="InterPro" id="IPR051278">
    <property type="entry name" value="HdrB/HdrD_reductase"/>
</dbReference>
<feature type="domain" description="Cysteine-rich" evidence="2">
    <location>
        <begin position="144"/>
        <end position="232"/>
    </location>
</feature>
<dbReference type="EC" id="1.8.98.1" evidence="3"/>
<evidence type="ECO:0000259" key="2">
    <source>
        <dbReference type="Pfam" id="PF02754"/>
    </source>
</evidence>
<proteinExistence type="predicted"/>
<dbReference type="Pfam" id="PF02754">
    <property type="entry name" value="CCG"/>
    <property type="match status" value="2"/>
</dbReference>
<dbReference type="PANTHER" id="PTHR42947">
    <property type="entry name" value="COB--COM HETERODISULFIDE REDUCTASE SUBUNIT B 1"/>
    <property type="match status" value="1"/>
</dbReference>
<dbReference type="Proteomes" id="UP000000483">
    <property type="component" value="Chromosome"/>
</dbReference>
<dbReference type="Gene3D" id="1.20.1050.140">
    <property type="match status" value="1"/>
</dbReference>
<organism evidence="3 4">
    <name type="scientific">Desulfobacca acetoxidans (strain ATCC 700848 / DSM 11109 / ASRB2)</name>
    <dbReference type="NCBI Taxonomy" id="880072"/>
    <lineage>
        <taxon>Bacteria</taxon>
        <taxon>Pseudomonadati</taxon>
        <taxon>Thermodesulfobacteriota</taxon>
        <taxon>Desulfobaccia</taxon>
        <taxon>Desulfobaccales</taxon>
        <taxon>Desulfobaccaceae</taxon>
        <taxon>Desulfobacca</taxon>
    </lineage>
</organism>
<keyword evidence="4" id="KW-1185">Reference proteome</keyword>
<sequence length="288" mass="31557">MMAPMKVTYYPGCSLEGTARDYAASLNAVCRALGVELIELQDWNCCGATAAHAIDHQAALALAGRNLALAEKGGRDLVVPCPLCFNRLKTAAWALTGDKPKSSGYPLQWARKIYDLADFLARERFLKLMASMVRRPLNGLRAVCYYGCMASRPPKVTGASNCENPTSLDRILSQVGVEVKPWSYKTDCCGASHLIARRDIVFKLAGRLYDKAMEAGANCMVVSCQMCQANLDLYQDKILQELGLSYYLPIFYFTELIGLALGLSEARQWVGSHFVTPARLLAEVGLAP</sequence>
<dbReference type="AlphaFoldDB" id="F2NGT1"/>
<reference evidence="3 4" key="1">
    <citation type="journal article" date="2011" name="Stand. Genomic Sci.">
        <title>Complete genome sequence of the acetate-degrading sulfate reducer Desulfobacca acetoxidans type strain (ASRB2).</title>
        <authorList>
            <person name="Goker M."/>
            <person name="Teshima H."/>
            <person name="Lapidus A."/>
            <person name="Nolan M."/>
            <person name="Lucas S."/>
            <person name="Hammon N."/>
            <person name="Deshpande S."/>
            <person name="Cheng J.F."/>
            <person name="Tapia R."/>
            <person name="Han C."/>
            <person name="Goodwin L."/>
            <person name="Pitluck S."/>
            <person name="Huntemann M."/>
            <person name="Liolios K."/>
            <person name="Ivanova N."/>
            <person name="Pagani I."/>
            <person name="Mavromatis K."/>
            <person name="Ovchinikova G."/>
            <person name="Pati A."/>
            <person name="Chen A."/>
            <person name="Palaniappan K."/>
            <person name="Land M."/>
            <person name="Hauser L."/>
            <person name="Brambilla E.M."/>
            <person name="Rohde M."/>
            <person name="Spring S."/>
            <person name="Detter J.C."/>
            <person name="Woyke T."/>
            <person name="Bristow J."/>
            <person name="Eisen J.A."/>
            <person name="Markowitz V."/>
            <person name="Hugenholtz P."/>
            <person name="Kyrpides N.C."/>
            <person name="Klenk H.P."/>
        </authorList>
    </citation>
    <scope>NUCLEOTIDE SEQUENCE [LARGE SCALE GENOMIC DNA]</scope>
    <source>
        <strain evidence="4">ATCC 700848 / DSM 11109 / ASRB2</strain>
    </source>
</reference>
<dbReference type="eggNOG" id="COG2048">
    <property type="taxonomic scope" value="Bacteria"/>
</dbReference>
<dbReference type="InterPro" id="IPR004017">
    <property type="entry name" value="Cys_rich_dom"/>
</dbReference>
<dbReference type="HOGENOM" id="CLU_052147_1_0_7"/>
<dbReference type="PANTHER" id="PTHR42947:SF1">
    <property type="entry name" value="COB--COM HETERODISULFIDE REDUCTASE SUBUNIT B 1"/>
    <property type="match status" value="1"/>
</dbReference>
<evidence type="ECO:0000313" key="3">
    <source>
        <dbReference type="EMBL" id="AEB08702.1"/>
    </source>
</evidence>
<dbReference type="GO" id="GO:0051912">
    <property type="term" value="F:CoB--CoM heterodisulfide reductase activity"/>
    <property type="evidence" value="ECO:0007669"/>
    <property type="project" value="UniProtKB-EC"/>
</dbReference>
<keyword evidence="1 3" id="KW-0560">Oxidoreductase</keyword>
<evidence type="ECO:0000313" key="4">
    <source>
        <dbReference type="Proteomes" id="UP000000483"/>
    </source>
</evidence>